<evidence type="ECO:0008006" key="4">
    <source>
        <dbReference type="Google" id="ProtNLM"/>
    </source>
</evidence>
<evidence type="ECO:0000256" key="1">
    <source>
        <dbReference type="SAM" id="MobiDB-lite"/>
    </source>
</evidence>
<feature type="region of interest" description="Disordered" evidence="1">
    <location>
        <begin position="114"/>
        <end position="244"/>
    </location>
</feature>
<feature type="compositionally biased region" description="Basic and acidic residues" evidence="1">
    <location>
        <begin position="1026"/>
        <end position="1035"/>
    </location>
</feature>
<dbReference type="Proteomes" id="UP001342314">
    <property type="component" value="Unassembled WGS sequence"/>
</dbReference>
<sequence length="1184" mass="122980">MAAALFAASPAVGGSSPNSPAVASPAPLRTSPRKAKAAASPSKRSPRKERVARRDSALGAKDANGDGSLLVDFGDDCAVSNAEAVFPRTPSAFARSLLDKTPSLLKAQLSTPLIPLGTPVTTRKGRTSSPSKENATPTTRHGARRLDHSPSPSPANSPASTPSVPSSSAHSVRYSPSPRRLRSSPRKPALGAPVHVSASPATPPSYASASPARSSPLATPLHRVGLATPSHPHPLATASPFPLFSPSTPATRTHASYREDELTDCDADGSIYDLDEEERSMSYPPAAAGMMERGQSGDADDQVDAVADAVCALSLAEQPVLTVSVGVGGAISDDTVDDGENEGDSLDELTETELATSASEDEAGDEEDAMDPSAELDGAAGVTDVTGGGGEIEDSTVEDDSAAMGNVVGEDFVLTGVDEDSRTGPTLTCDLEGAREADEEHAAIEADDLLVEAPTTASSIEVEPFACGDDVVNDEQVSHISPEPSASEGTAVASEDSASVGVAEEIVSLAPTSPTSEFESPLGSFSATQGSVGAAVEQLATPQPPSPSEFLRQTLPLAPSTPSSALPSLRFTSPATPPAPLSELPLESSVTPDAFKTAKVQVTDAPTARRQLTKLTSVATARAVSANAPGSKATLTSLIPGSAAASSRRLPASRLALPKRTALPSTIAEASPAPLPQVPAIGAVGIERIFLIRGFEHNNKAQDAFALWPQASWISELNERARKTYTRIVRPCSSGRSGSEADSLGSTAAHSPAHGSATTSGLGSCGELAPRTVRISRLDPSRLDSFDRTAASSNFQLVVYVFCTTRSLATGACAHDKLTCRPFRRPGATSRCSGGPASPGSFTSSFGRRVAEARVRARRTRATEAEVLAAAAPTVTPTPLASIAATTRTTRRAAAAAAPSARAQPLPPPVAPVARSARRPTRREPSIEETPAEPTPPAAAQLVEEEPLITAAPVQPRAAPHFHAAPAVTQDELNRLTQRNTKKNQQPFNKLKLETVYLNENRPASPTSKIRKSFGSAGGGALEQASTKEGREARAAKRRNALRASADGSELEAFAAELRAENDRDGGEDETAPLVPRAHFRAAGDDEQYETPLRGPTTLKSKAAAAKKRSSASSAGAAEGEPRRVRWDRALVYEGPREGETPVPDSSILKPSELDDWGNSTVANASLGKAVPVLIRMRVFKDDE</sequence>
<protein>
    <recommendedName>
        <fullName evidence="4">Proteophosphoglycan ppg4</fullName>
    </recommendedName>
</protein>
<feature type="compositionally biased region" description="Polar residues" evidence="1">
    <location>
        <begin position="127"/>
        <end position="139"/>
    </location>
</feature>
<dbReference type="AlphaFoldDB" id="A0AAV5GGI8"/>
<proteinExistence type="predicted"/>
<name>A0AAV5GGI8_9BASI</name>
<feature type="compositionally biased region" description="Low complexity" evidence="1">
    <location>
        <begin position="887"/>
        <end position="904"/>
    </location>
</feature>
<feature type="compositionally biased region" description="Low complexity" evidence="1">
    <location>
        <begin position="154"/>
        <end position="178"/>
    </location>
</feature>
<feature type="compositionally biased region" description="Acidic residues" evidence="1">
    <location>
        <begin position="334"/>
        <end position="351"/>
    </location>
</feature>
<feature type="region of interest" description="Disordered" evidence="1">
    <location>
        <begin position="732"/>
        <end position="765"/>
    </location>
</feature>
<evidence type="ECO:0000313" key="2">
    <source>
        <dbReference type="EMBL" id="GJN88502.1"/>
    </source>
</evidence>
<feature type="compositionally biased region" description="Acidic residues" evidence="1">
    <location>
        <begin position="359"/>
        <end position="370"/>
    </location>
</feature>
<feature type="compositionally biased region" description="Low complexity" evidence="1">
    <location>
        <begin position="197"/>
        <end position="221"/>
    </location>
</feature>
<feature type="region of interest" description="Disordered" evidence="1">
    <location>
        <begin position="533"/>
        <end position="586"/>
    </location>
</feature>
<feature type="compositionally biased region" description="Low complexity" evidence="1">
    <location>
        <begin position="554"/>
        <end position="574"/>
    </location>
</feature>
<feature type="region of interest" description="Disordered" evidence="1">
    <location>
        <begin position="480"/>
        <end position="499"/>
    </location>
</feature>
<feature type="region of interest" description="Disordered" evidence="1">
    <location>
        <begin position="1"/>
        <end position="73"/>
    </location>
</feature>
<feature type="region of interest" description="Disordered" evidence="1">
    <location>
        <begin position="330"/>
        <end position="399"/>
    </location>
</feature>
<feature type="region of interest" description="Disordered" evidence="1">
    <location>
        <begin position="1082"/>
        <end position="1127"/>
    </location>
</feature>
<feature type="region of interest" description="Disordered" evidence="1">
    <location>
        <begin position="1133"/>
        <end position="1152"/>
    </location>
</feature>
<keyword evidence="3" id="KW-1185">Reference proteome</keyword>
<evidence type="ECO:0000313" key="3">
    <source>
        <dbReference type="Proteomes" id="UP001342314"/>
    </source>
</evidence>
<gene>
    <name evidence="2" type="ORF">Rhopal_001468-T1</name>
</gene>
<accession>A0AAV5GGI8</accession>
<feature type="region of interest" description="Disordered" evidence="1">
    <location>
        <begin position="887"/>
        <end position="939"/>
    </location>
</feature>
<feature type="compositionally biased region" description="Low complexity" evidence="1">
    <location>
        <begin position="15"/>
        <end position="27"/>
    </location>
</feature>
<comment type="caution">
    <text evidence="2">The sequence shown here is derived from an EMBL/GenBank/DDBJ whole genome shotgun (WGS) entry which is preliminary data.</text>
</comment>
<reference evidence="2 3" key="1">
    <citation type="submission" date="2021-12" db="EMBL/GenBank/DDBJ databases">
        <title>High titer production of polyol ester of fatty acids by Rhodotorula paludigena BS15 towards product separation-free biomass refinery.</title>
        <authorList>
            <person name="Mano J."/>
            <person name="Ono H."/>
            <person name="Tanaka T."/>
            <person name="Naito K."/>
            <person name="Sushida H."/>
            <person name="Ike M."/>
            <person name="Tokuyasu K."/>
            <person name="Kitaoka M."/>
        </authorList>
    </citation>
    <scope>NUCLEOTIDE SEQUENCE [LARGE SCALE GENOMIC DNA]</scope>
    <source>
        <strain evidence="2 3">BS15</strain>
    </source>
</reference>
<organism evidence="2 3">
    <name type="scientific">Rhodotorula paludigena</name>
    <dbReference type="NCBI Taxonomy" id="86838"/>
    <lineage>
        <taxon>Eukaryota</taxon>
        <taxon>Fungi</taxon>
        <taxon>Dikarya</taxon>
        <taxon>Basidiomycota</taxon>
        <taxon>Pucciniomycotina</taxon>
        <taxon>Microbotryomycetes</taxon>
        <taxon>Sporidiobolales</taxon>
        <taxon>Sporidiobolaceae</taxon>
        <taxon>Rhodotorula</taxon>
    </lineage>
</organism>
<feature type="region of interest" description="Disordered" evidence="1">
    <location>
        <begin position="1000"/>
        <end position="1046"/>
    </location>
</feature>
<dbReference type="EMBL" id="BQKY01000003">
    <property type="protein sequence ID" value="GJN88502.1"/>
    <property type="molecule type" value="Genomic_DNA"/>
</dbReference>